<keyword evidence="3" id="KW-1185">Reference proteome</keyword>
<feature type="domain" description="DUF1508" evidence="1">
    <location>
        <begin position="16"/>
        <end position="53"/>
    </location>
</feature>
<proteinExistence type="predicted"/>
<evidence type="ECO:0000313" key="2">
    <source>
        <dbReference type="EMBL" id="MBB5747421.1"/>
    </source>
</evidence>
<dbReference type="Pfam" id="PF07411">
    <property type="entry name" value="DUF1508"/>
    <property type="match status" value="1"/>
</dbReference>
<comment type="caution">
    <text evidence="2">The sequence shown here is derived from an EMBL/GenBank/DDBJ whole genome shotgun (WGS) entry which is preliminary data.</text>
</comment>
<dbReference type="RefSeq" id="WP_183214394.1">
    <property type="nucleotide sequence ID" value="NZ_JACHOR010000005.1"/>
</dbReference>
<dbReference type="InterPro" id="IPR036913">
    <property type="entry name" value="YegP-like_sf"/>
</dbReference>
<sequence length="58" mass="6586">MTLQIYEGRRGLSLRKQWRWRIVAKNGRVIANGGEGYTNRADLLNALDLVRSTLAEPS</sequence>
<gene>
    <name evidence="2" type="ORF">GGR13_003042</name>
</gene>
<dbReference type="InterPro" id="IPR010879">
    <property type="entry name" value="DUF1508"/>
</dbReference>
<dbReference type="AlphaFoldDB" id="A0A7W9CKV4"/>
<reference evidence="2 3" key="1">
    <citation type="submission" date="2020-08" db="EMBL/GenBank/DDBJ databases">
        <title>Genomic Encyclopedia of Type Strains, Phase IV (KMG-IV): sequencing the most valuable type-strain genomes for metagenomic binning, comparative biology and taxonomic classification.</title>
        <authorList>
            <person name="Goeker M."/>
        </authorList>
    </citation>
    <scope>NUCLEOTIDE SEQUENCE [LARGE SCALE GENOMIC DNA]</scope>
    <source>
        <strain evidence="2 3">DSM 4737</strain>
    </source>
</reference>
<name>A0A7W9CKV4_9CAUL</name>
<accession>A0A7W9CKV4</accession>
<dbReference type="EMBL" id="JACHOR010000005">
    <property type="protein sequence ID" value="MBB5747421.1"/>
    <property type="molecule type" value="Genomic_DNA"/>
</dbReference>
<evidence type="ECO:0000313" key="3">
    <source>
        <dbReference type="Proteomes" id="UP000545037"/>
    </source>
</evidence>
<dbReference type="Gene3D" id="3.30.160.160">
    <property type="entry name" value="YegP-like"/>
    <property type="match status" value="1"/>
</dbReference>
<protein>
    <submittedName>
        <fullName evidence="2">Uncharacterized protein YegP (UPF0339 family)</fullName>
    </submittedName>
</protein>
<evidence type="ECO:0000259" key="1">
    <source>
        <dbReference type="Pfam" id="PF07411"/>
    </source>
</evidence>
<dbReference type="SUPFAM" id="SSF160113">
    <property type="entry name" value="YegP-like"/>
    <property type="match status" value="1"/>
</dbReference>
<organism evidence="2 3">
    <name type="scientific">Brevundimonas variabilis</name>
    <dbReference type="NCBI Taxonomy" id="74312"/>
    <lineage>
        <taxon>Bacteria</taxon>
        <taxon>Pseudomonadati</taxon>
        <taxon>Pseudomonadota</taxon>
        <taxon>Alphaproteobacteria</taxon>
        <taxon>Caulobacterales</taxon>
        <taxon>Caulobacteraceae</taxon>
        <taxon>Brevundimonas</taxon>
    </lineage>
</organism>
<dbReference type="Proteomes" id="UP000545037">
    <property type="component" value="Unassembled WGS sequence"/>
</dbReference>